<dbReference type="AlphaFoldDB" id="A0AAV0ZLB3"/>
<accession>A0AAV0ZLB3</accession>
<organism evidence="1 2">
    <name type="scientific">Vicia faba</name>
    <name type="common">Broad bean</name>
    <name type="synonym">Faba vulgaris</name>
    <dbReference type="NCBI Taxonomy" id="3906"/>
    <lineage>
        <taxon>Eukaryota</taxon>
        <taxon>Viridiplantae</taxon>
        <taxon>Streptophyta</taxon>
        <taxon>Embryophyta</taxon>
        <taxon>Tracheophyta</taxon>
        <taxon>Spermatophyta</taxon>
        <taxon>Magnoliopsida</taxon>
        <taxon>eudicotyledons</taxon>
        <taxon>Gunneridae</taxon>
        <taxon>Pentapetalae</taxon>
        <taxon>rosids</taxon>
        <taxon>fabids</taxon>
        <taxon>Fabales</taxon>
        <taxon>Fabaceae</taxon>
        <taxon>Papilionoideae</taxon>
        <taxon>50 kb inversion clade</taxon>
        <taxon>NPAAA clade</taxon>
        <taxon>Hologalegina</taxon>
        <taxon>IRL clade</taxon>
        <taxon>Fabeae</taxon>
        <taxon>Vicia</taxon>
    </lineage>
</organism>
<reference evidence="1 2" key="1">
    <citation type="submission" date="2023-01" db="EMBL/GenBank/DDBJ databases">
        <authorList>
            <person name="Kreplak J."/>
        </authorList>
    </citation>
    <scope>NUCLEOTIDE SEQUENCE [LARGE SCALE GENOMIC DNA]</scope>
</reference>
<evidence type="ECO:0000313" key="2">
    <source>
        <dbReference type="Proteomes" id="UP001157006"/>
    </source>
</evidence>
<gene>
    <name evidence="1" type="ORF">VFH_II175480</name>
</gene>
<dbReference type="PANTHER" id="PTHR21654:SF31">
    <property type="entry name" value="OS02G0104500 PROTEIN"/>
    <property type="match status" value="1"/>
</dbReference>
<evidence type="ECO:0000313" key="1">
    <source>
        <dbReference type="EMBL" id="CAI8599450.1"/>
    </source>
</evidence>
<name>A0AAV0ZLB3_VICFA</name>
<dbReference type="Proteomes" id="UP001157006">
    <property type="component" value="Chromosome 2"/>
</dbReference>
<protein>
    <submittedName>
        <fullName evidence="1">Uncharacterized protein</fullName>
    </submittedName>
</protein>
<keyword evidence="2" id="KW-1185">Reference proteome</keyword>
<dbReference type="EMBL" id="OX451737">
    <property type="protein sequence ID" value="CAI8599450.1"/>
    <property type="molecule type" value="Genomic_DNA"/>
</dbReference>
<proteinExistence type="predicted"/>
<sequence>MQPYYENEIPNNTLYHHQQPQLTIDNSHSSILSTPQLPLTPNHIHHPILQRYHHSHSPQHRQQYQQQQVTYSLSDTVVNRYIECEGVSFWKAFNNTVQQENENQTETCLVSDNNLDELEAVYKNKLGRSGDDSKRKKMRKKKVVKEELGMMNSFLKRLVKRVVNHQEVLQNRLLEVIDRMERKRIEREENWRREENELYEKEAIVKARERDLAKRRESSIVSSIEKITGRKFFFVSDSTHHN</sequence>
<dbReference type="PANTHER" id="PTHR21654">
    <property type="entry name" value="FI21293P1"/>
    <property type="match status" value="1"/>
</dbReference>